<dbReference type="Proteomes" id="UP001431221">
    <property type="component" value="Unassembled WGS sequence"/>
</dbReference>
<sequence>MEIVLISDGPLPLESPVRKLPFFFPARLVDMAKVSPRTVGGAQVAIIELLDASDAGLTALKNSWESIAEIPAICLVSKKNRREVIQAAALGKTEVMERDTPLSMLVRILKAKVGFDPMATAPSTVPPKTLEAYRQGNAFLESVALSATDGSNIQVKLMNDSAKEILAALSLDGMGPWMEAVQSHHSGTYCHSLMVSGIAGLFARHLGWNEADCQEVVAGGLLHDIGKMRIPLTILDKVDKLTPEERAIIDKHPQFGRDILKPRLEVPMDIKKMAIQHHEFLDGSGYPDGLKAARISPKVRLMTICDIFTALTETRAYKEGMPVRAALGTMKEMGKKLDQDMLNEFARMVIDRDFGEISRAPKAASGG</sequence>
<evidence type="ECO:0000313" key="3">
    <source>
        <dbReference type="Proteomes" id="UP001431221"/>
    </source>
</evidence>
<dbReference type="PROSITE" id="PS51832">
    <property type="entry name" value="HD_GYP"/>
    <property type="match status" value="1"/>
</dbReference>
<organism evidence="2 3">
    <name type="scientific">Roseibium sediminicola</name>
    <dbReference type="NCBI Taxonomy" id="2933272"/>
    <lineage>
        <taxon>Bacteria</taxon>
        <taxon>Pseudomonadati</taxon>
        <taxon>Pseudomonadota</taxon>
        <taxon>Alphaproteobacteria</taxon>
        <taxon>Hyphomicrobiales</taxon>
        <taxon>Stappiaceae</taxon>
        <taxon>Roseibium</taxon>
    </lineage>
</organism>
<name>A0ABT0H281_9HYPH</name>
<dbReference type="PANTHER" id="PTHR43155">
    <property type="entry name" value="CYCLIC DI-GMP PHOSPHODIESTERASE PA4108-RELATED"/>
    <property type="match status" value="1"/>
</dbReference>
<dbReference type="EMBL" id="JALNMJ010000031">
    <property type="protein sequence ID" value="MCK7615779.1"/>
    <property type="molecule type" value="Genomic_DNA"/>
</dbReference>
<dbReference type="InterPro" id="IPR003607">
    <property type="entry name" value="HD/PDEase_dom"/>
</dbReference>
<dbReference type="InterPro" id="IPR037522">
    <property type="entry name" value="HD_GYP_dom"/>
</dbReference>
<feature type="domain" description="HD-GYP" evidence="1">
    <location>
        <begin position="166"/>
        <end position="362"/>
    </location>
</feature>
<dbReference type="CDD" id="cd00077">
    <property type="entry name" value="HDc"/>
    <property type="match status" value="1"/>
</dbReference>
<dbReference type="SUPFAM" id="SSF109604">
    <property type="entry name" value="HD-domain/PDEase-like"/>
    <property type="match status" value="1"/>
</dbReference>
<evidence type="ECO:0000313" key="2">
    <source>
        <dbReference type="EMBL" id="MCK7615779.1"/>
    </source>
</evidence>
<gene>
    <name evidence="2" type="ORF">M0H32_26790</name>
</gene>
<evidence type="ECO:0000259" key="1">
    <source>
        <dbReference type="PROSITE" id="PS51832"/>
    </source>
</evidence>
<accession>A0ABT0H281</accession>
<keyword evidence="3" id="KW-1185">Reference proteome</keyword>
<dbReference type="Gene3D" id="1.10.3210.10">
    <property type="entry name" value="Hypothetical protein af1432"/>
    <property type="match status" value="1"/>
</dbReference>
<dbReference type="RefSeq" id="WP_248159587.1">
    <property type="nucleotide sequence ID" value="NZ_JALNMJ010000031.1"/>
</dbReference>
<proteinExistence type="predicted"/>
<comment type="caution">
    <text evidence="2">The sequence shown here is derived from an EMBL/GenBank/DDBJ whole genome shotgun (WGS) entry which is preliminary data.</text>
</comment>
<dbReference type="InterPro" id="IPR006675">
    <property type="entry name" value="HDIG_dom"/>
</dbReference>
<dbReference type="PANTHER" id="PTHR43155:SF2">
    <property type="entry name" value="CYCLIC DI-GMP PHOSPHODIESTERASE PA4108"/>
    <property type="match status" value="1"/>
</dbReference>
<dbReference type="Pfam" id="PF13487">
    <property type="entry name" value="HD_5"/>
    <property type="match status" value="1"/>
</dbReference>
<protein>
    <submittedName>
        <fullName evidence="2">HD domain-containing protein</fullName>
    </submittedName>
</protein>
<reference evidence="2" key="1">
    <citation type="submission" date="2022-04" db="EMBL/GenBank/DDBJ databases">
        <title>Roseibium sp. CAU 1639 isolated from mud.</title>
        <authorList>
            <person name="Kim W."/>
        </authorList>
    </citation>
    <scope>NUCLEOTIDE SEQUENCE</scope>
    <source>
        <strain evidence="2">CAU 1639</strain>
    </source>
</reference>
<dbReference type="NCBIfam" id="TIGR00277">
    <property type="entry name" value="HDIG"/>
    <property type="match status" value="1"/>
</dbReference>
<dbReference type="SMART" id="SM00471">
    <property type="entry name" value="HDc"/>
    <property type="match status" value="1"/>
</dbReference>